<evidence type="ECO:0000313" key="2">
    <source>
        <dbReference type="EMBL" id="ELP94960.1"/>
    </source>
</evidence>
<dbReference type="AlphaFoldDB" id="A0A0A1UEF3"/>
<gene>
    <name evidence="2" type="ORF">EIN_251040</name>
</gene>
<evidence type="ECO:0000313" key="3">
    <source>
        <dbReference type="Proteomes" id="UP000014680"/>
    </source>
</evidence>
<dbReference type="EMBL" id="KB206169">
    <property type="protein sequence ID" value="ELP94960.1"/>
    <property type="molecule type" value="Genomic_DNA"/>
</dbReference>
<dbReference type="Proteomes" id="UP000014680">
    <property type="component" value="Unassembled WGS sequence"/>
</dbReference>
<evidence type="ECO:0000256" key="1">
    <source>
        <dbReference type="SAM" id="SignalP"/>
    </source>
</evidence>
<sequence>MYLRFHILIFVVVVRALIINTPCVPQMYVIDEDVMFEHEAMGEFADVVSLHKCYEEMGELRKNVYGVRVKAECYVYSTQMHIHTERRNISRCGHCMSLVGPSLIATQCMIAGYYTVDEQYATAMNAEGRLSYIVFLNKESVKRMSSGTAFKATEATASYTSCNYATFPVLTVLATNSTHTKLVVYNTNERVVSISNGTVSSDIDGDGYFTLQTAENRTIEKVCVTSFEGQRTCFSAVTTTPRNTYVALSRYTPPLENKTCEFLPQLIAFSTTTNYSFVSAPFRYKIAALHLTPPINSNFYVDYTDAEIKNLKYAQLTLNTTHSGVSFVYPTLFQFTRHFKQFVFVANCSQKCILKNVRLASAFDNTTNSTYFVHEVSYRLKFNTETTESGGLFVITAKVSLNQSEKGYYNGIAFDFDVPSETVMKITTAVSRARDATKMVSCTTESFDCKGRGCTVGNSTLRDSATTYTNYFNFTAGCEQYCGSCGVGYSCSKTGHCIRTPTQNTRNPNTSYPLALSLCFALVLFL</sequence>
<keyword evidence="1" id="KW-0732">Signal</keyword>
<feature type="chain" id="PRO_5001980488" evidence="1">
    <location>
        <begin position="17"/>
        <end position="526"/>
    </location>
</feature>
<protein>
    <submittedName>
        <fullName evidence="2">Uncharacterized protein</fullName>
    </submittedName>
</protein>
<dbReference type="VEuPathDB" id="AmoebaDB:EIN_251040"/>
<keyword evidence="3" id="KW-1185">Reference proteome</keyword>
<dbReference type="OMA" id="GCTIDSF"/>
<dbReference type="GeneID" id="14893958"/>
<dbReference type="KEGG" id="eiv:EIN_251040"/>
<feature type="signal peptide" evidence="1">
    <location>
        <begin position="1"/>
        <end position="16"/>
    </location>
</feature>
<dbReference type="OrthoDB" id="27994at2759"/>
<name>A0A0A1UEF3_ENTIV</name>
<dbReference type="RefSeq" id="XP_004261731.1">
    <property type="nucleotide sequence ID" value="XM_004261683.1"/>
</dbReference>
<accession>A0A0A1UEF3</accession>
<organism evidence="2 3">
    <name type="scientific">Entamoeba invadens IP1</name>
    <dbReference type="NCBI Taxonomy" id="370355"/>
    <lineage>
        <taxon>Eukaryota</taxon>
        <taxon>Amoebozoa</taxon>
        <taxon>Evosea</taxon>
        <taxon>Archamoebae</taxon>
        <taxon>Mastigamoebida</taxon>
        <taxon>Entamoebidae</taxon>
        <taxon>Entamoeba</taxon>
    </lineage>
</organism>
<proteinExistence type="predicted"/>
<reference evidence="2 3" key="1">
    <citation type="submission" date="2012-10" db="EMBL/GenBank/DDBJ databases">
        <authorList>
            <person name="Zafar N."/>
            <person name="Inman J."/>
            <person name="Hall N."/>
            <person name="Lorenzi H."/>
            <person name="Caler E."/>
        </authorList>
    </citation>
    <scope>NUCLEOTIDE SEQUENCE [LARGE SCALE GENOMIC DNA]</scope>
    <source>
        <strain evidence="2 3">IP1</strain>
    </source>
</reference>